<evidence type="ECO:0000313" key="1">
    <source>
        <dbReference type="EMBL" id="KIH66018.1"/>
    </source>
</evidence>
<gene>
    <name evidence="1" type="ORF">ANCDUO_03654</name>
</gene>
<dbReference type="SUPFAM" id="SSF50630">
    <property type="entry name" value="Acid proteases"/>
    <property type="match status" value="1"/>
</dbReference>
<name>A0A0C2D8H4_9BILA</name>
<keyword evidence="1" id="KW-0378">Hydrolase</keyword>
<organism evidence="1 2">
    <name type="scientific">Ancylostoma duodenale</name>
    <dbReference type="NCBI Taxonomy" id="51022"/>
    <lineage>
        <taxon>Eukaryota</taxon>
        <taxon>Metazoa</taxon>
        <taxon>Ecdysozoa</taxon>
        <taxon>Nematoda</taxon>
        <taxon>Chromadorea</taxon>
        <taxon>Rhabditida</taxon>
        <taxon>Rhabditina</taxon>
        <taxon>Rhabditomorpha</taxon>
        <taxon>Strongyloidea</taxon>
        <taxon>Ancylostomatidae</taxon>
        <taxon>Ancylostomatinae</taxon>
        <taxon>Ancylostoma</taxon>
    </lineage>
</organism>
<keyword evidence="2" id="KW-1185">Reference proteome</keyword>
<dbReference type="PROSITE" id="PS00141">
    <property type="entry name" value="ASP_PROTEASE"/>
    <property type="match status" value="1"/>
</dbReference>
<dbReference type="InterPro" id="IPR001969">
    <property type="entry name" value="Aspartic_peptidase_AS"/>
</dbReference>
<dbReference type="InterPro" id="IPR021109">
    <property type="entry name" value="Peptidase_aspartic_dom_sf"/>
</dbReference>
<dbReference type="GO" id="GO:0006508">
    <property type="term" value="P:proteolysis"/>
    <property type="evidence" value="ECO:0007669"/>
    <property type="project" value="UniProtKB-KW"/>
</dbReference>
<dbReference type="EMBL" id="KN727301">
    <property type="protein sequence ID" value="KIH66018.1"/>
    <property type="molecule type" value="Genomic_DNA"/>
</dbReference>
<dbReference type="GO" id="GO:0004190">
    <property type="term" value="F:aspartic-type endopeptidase activity"/>
    <property type="evidence" value="ECO:0007669"/>
    <property type="project" value="InterPro"/>
</dbReference>
<keyword evidence="1" id="KW-0645">Protease</keyword>
<dbReference type="Pfam" id="PF13975">
    <property type="entry name" value="gag-asp_proteas"/>
    <property type="match status" value="1"/>
</dbReference>
<evidence type="ECO:0000313" key="2">
    <source>
        <dbReference type="Proteomes" id="UP000054047"/>
    </source>
</evidence>
<dbReference type="Gene3D" id="2.40.70.10">
    <property type="entry name" value="Acid Proteases"/>
    <property type="match status" value="1"/>
</dbReference>
<sequence length="266" mass="29369">MARFFAPRRRRNRCRPAVDILPADMELDPNSNTRLLVPLIYSLQTRISRLPFLKVTIGENTVTALLDSGVTISYMRMSTLAALGNHIAITTQKLTATTANGTKIQLPGSTRLPIQIGTHTILHQFHIAADHECPAPLLLGSDSIRALSETGFALSTDLHNQTLTIGSDIVDLVQIHHIAFAPTKTYDVRITEDSTLARRTNNIVPARVDGILQPMCKAFLIEDNLRAMDNIFVVGRALVSPARDGNCFINILNPSNRTCTCQEYSR</sequence>
<dbReference type="OrthoDB" id="5874204at2759"/>
<dbReference type="Proteomes" id="UP000054047">
    <property type="component" value="Unassembled WGS sequence"/>
</dbReference>
<protein>
    <submittedName>
        <fullName evidence="1">Retroviral aspartyl protease</fullName>
    </submittedName>
</protein>
<proteinExistence type="predicted"/>
<reference evidence="1 2" key="1">
    <citation type="submission" date="2013-12" db="EMBL/GenBank/DDBJ databases">
        <title>Draft genome of the parsitic nematode Ancylostoma duodenale.</title>
        <authorList>
            <person name="Mitreva M."/>
        </authorList>
    </citation>
    <scope>NUCLEOTIDE SEQUENCE [LARGE SCALE GENOMIC DNA]</scope>
    <source>
        <strain evidence="1 2">Zhejiang</strain>
    </source>
</reference>
<dbReference type="AlphaFoldDB" id="A0A0C2D8H4"/>
<accession>A0A0C2D8H4</accession>
<dbReference type="CDD" id="cd00303">
    <property type="entry name" value="retropepsin_like"/>
    <property type="match status" value="1"/>
</dbReference>